<dbReference type="InterPro" id="IPR038690">
    <property type="entry name" value="NusG_2_sf"/>
</dbReference>
<keyword evidence="1" id="KW-0812">Transmembrane</keyword>
<comment type="caution">
    <text evidence="2">The sequence shown here is derived from an EMBL/GenBank/DDBJ whole genome shotgun (WGS) entry which is preliminary data.</text>
</comment>
<keyword evidence="1" id="KW-1133">Transmembrane helix</keyword>
<reference evidence="2" key="2">
    <citation type="submission" date="2021-09" db="EMBL/GenBank/DDBJ databases">
        <authorList>
            <person name="Gilroy R."/>
        </authorList>
    </citation>
    <scope>NUCLEOTIDE SEQUENCE</scope>
    <source>
        <strain evidence="2">ChiBcec21-2208</strain>
    </source>
</reference>
<accession>A0A921LQH6</accession>
<gene>
    <name evidence="2" type="ORF">K8V20_04765</name>
</gene>
<evidence type="ECO:0000256" key="1">
    <source>
        <dbReference type="SAM" id="Phobius"/>
    </source>
</evidence>
<evidence type="ECO:0000313" key="2">
    <source>
        <dbReference type="EMBL" id="HJG27943.1"/>
    </source>
</evidence>
<dbReference type="Pfam" id="PF07009">
    <property type="entry name" value="NusG_II"/>
    <property type="match status" value="1"/>
</dbReference>
<dbReference type="EMBL" id="DYVE01000120">
    <property type="protein sequence ID" value="HJG27943.1"/>
    <property type="molecule type" value="Genomic_DNA"/>
</dbReference>
<organism evidence="2 3">
    <name type="scientific">Subdoligranulum variabile</name>
    <dbReference type="NCBI Taxonomy" id="214851"/>
    <lineage>
        <taxon>Bacteria</taxon>
        <taxon>Bacillati</taxon>
        <taxon>Bacillota</taxon>
        <taxon>Clostridia</taxon>
        <taxon>Eubacteriales</taxon>
        <taxon>Oscillospiraceae</taxon>
        <taxon>Subdoligranulum</taxon>
    </lineage>
</organism>
<dbReference type="AlphaFoldDB" id="A0A921LQH6"/>
<dbReference type="Gene3D" id="2.60.320.10">
    <property type="entry name" value="N-utilization substance G protein NusG, insert domain"/>
    <property type="match status" value="1"/>
</dbReference>
<evidence type="ECO:0000313" key="3">
    <source>
        <dbReference type="Proteomes" id="UP000782880"/>
    </source>
</evidence>
<keyword evidence="1" id="KW-0472">Membrane</keyword>
<dbReference type="Proteomes" id="UP000782880">
    <property type="component" value="Unassembled WGS sequence"/>
</dbReference>
<name>A0A921LQH6_9FIRM</name>
<protein>
    <submittedName>
        <fullName evidence="2">NusG domain II-containing protein</fullName>
    </submittedName>
</protein>
<reference evidence="2" key="1">
    <citation type="journal article" date="2021" name="PeerJ">
        <title>Extensive microbial diversity within the chicken gut microbiome revealed by metagenomics and culture.</title>
        <authorList>
            <person name="Gilroy R."/>
            <person name="Ravi A."/>
            <person name="Getino M."/>
            <person name="Pursley I."/>
            <person name="Horton D.L."/>
            <person name="Alikhan N.F."/>
            <person name="Baker D."/>
            <person name="Gharbi K."/>
            <person name="Hall N."/>
            <person name="Watson M."/>
            <person name="Adriaenssens E.M."/>
            <person name="Foster-Nyarko E."/>
            <person name="Jarju S."/>
            <person name="Secka A."/>
            <person name="Antonio M."/>
            <person name="Oren A."/>
            <person name="Chaudhuri R.R."/>
            <person name="La Ragione R."/>
            <person name="Hildebrand F."/>
            <person name="Pallen M.J."/>
        </authorList>
    </citation>
    <scope>NUCLEOTIDE SEQUENCE</scope>
    <source>
        <strain evidence="2">ChiBcec21-2208</strain>
    </source>
</reference>
<feature type="transmembrane region" description="Helical" evidence="1">
    <location>
        <begin position="12"/>
        <end position="28"/>
    </location>
</feature>
<sequence>MKFLQTHRRDLLFTAVILVLAGVLYLWTHPGGTGAVAVLRYGDPQQEQTIDLTRDARYDIDTGTYTIHLQVQDGGVAFVDSPCPDHLCEGFGTLREVGDWAACLPAQASLTIEEGP</sequence>
<proteinExistence type="predicted"/>